<evidence type="ECO:0000313" key="2">
    <source>
        <dbReference type="EMBL" id="KAA6368358.1"/>
    </source>
</evidence>
<dbReference type="Pfam" id="PF12774">
    <property type="entry name" value="AAA_6"/>
    <property type="match status" value="1"/>
</dbReference>
<dbReference type="Gene3D" id="1.20.58.1120">
    <property type="match status" value="1"/>
</dbReference>
<sequence length="189" mass="21626">KLQHSMFNCRDIYSRKQIIAKNIVCVENEYTWLLNFENEIRKSVNFVIRQALDTFTRTKRTERFFKCPALAILEVDQITWTLCCANVFEAKGSGASQKDVEEFLDMNKKDLQEAVILVRGQLATPERATVNTLIVFGGNPAGPSETIKTETTKDLTKVFSRQCVVFNCSDQIDYQMMDRFFSGLVQSLA</sequence>
<dbReference type="GO" id="GO:0045505">
    <property type="term" value="F:dynein intermediate chain binding"/>
    <property type="evidence" value="ECO:0007669"/>
    <property type="project" value="InterPro"/>
</dbReference>
<organism evidence="2 3">
    <name type="scientific">Streblomastix strix</name>
    <dbReference type="NCBI Taxonomy" id="222440"/>
    <lineage>
        <taxon>Eukaryota</taxon>
        <taxon>Metamonada</taxon>
        <taxon>Preaxostyla</taxon>
        <taxon>Oxymonadida</taxon>
        <taxon>Streblomastigidae</taxon>
        <taxon>Streblomastix</taxon>
    </lineage>
</organism>
<feature type="non-terminal residue" evidence="2">
    <location>
        <position position="1"/>
    </location>
</feature>
<evidence type="ECO:0000259" key="1">
    <source>
        <dbReference type="Pfam" id="PF12774"/>
    </source>
</evidence>
<dbReference type="PANTHER" id="PTHR22878:SF68">
    <property type="entry name" value="DYNEIN HEAVY CHAIN 6, AXONEMAL-LIKE"/>
    <property type="match status" value="1"/>
</dbReference>
<dbReference type="PANTHER" id="PTHR22878">
    <property type="entry name" value="DYNEIN HEAVY CHAIN 6, AXONEMAL-LIKE-RELATED"/>
    <property type="match status" value="1"/>
</dbReference>
<evidence type="ECO:0000313" key="3">
    <source>
        <dbReference type="Proteomes" id="UP000324800"/>
    </source>
</evidence>
<dbReference type="AlphaFoldDB" id="A0A5J4UCV1"/>
<dbReference type="InterPro" id="IPR026983">
    <property type="entry name" value="DHC"/>
</dbReference>
<dbReference type="InterPro" id="IPR027417">
    <property type="entry name" value="P-loop_NTPase"/>
</dbReference>
<dbReference type="EMBL" id="SNRW01017427">
    <property type="protein sequence ID" value="KAA6368358.1"/>
    <property type="molecule type" value="Genomic_DNA"/>
</dbReference>
<dbReference type="GO" id="GO:0051959">
    <property type="term" value="F:dynein light intermediate chain binding"/>
    <property type="evidence" value="ECO:0007669"/>
    <property type="project" value="InterPro"/>
</dbReference>
<feature type="domain" description="Dynein heavy chain hydrolytic ATP-binding dynein motor region" evidence="1">
    <location>
        <begin position="135"/>
        <end position="187"/>
    </location>
</feature>
<dbReference type="Proteomes" id="UP000324800">
    <property type="component" value="Unassembled WGS sequence"/>
</dbReference>
<protein>
    <recommendedName>
        <fullName evidence="1">Dynein heavy chain hydrolytic ATP-binding dynein motor region domain-containing protein</fullName>
    </recommendedName>
</protein>
<proteinExistence type="predicted"/>
<dbReference type="GO" id="GO:0005524">
    <property type="term" value="F:ATP binding"/>
    <property type="evidence" value="ECO:0007669"/>
    <property type="project" value="InterPro"/>
</dbReference>
<gene>
    <name evidence="2" type="ORF">EZS28_036115</name>
</gene>
<dbReference type="InterPro" id="IPR035699">
    <property type="entry name" value="AAA_6"/>
</dbReference>
<accession>A0A5J4UCV1</accession>
<reference evidence="2 3" key="1">
    <citation type="submission" date="2019-03" db="EMBL/GenBank/DDBJ databases">
        <title>Single cell metagenomics reveals metabolic interactions within the superorganism composed of flagellate Streblomastix strix and complex community of Bacteroidetes bacteria on its surface.</title>
        <authorList>
            <person name="Treitli S.C."/>
            <person name="Kolisko M."/>
            <person name="Husnik F."/>
            <person name="Keeling P."/>
            <person name="Hampl V."/>
        </authorList>
    </citation>
    <scope>NUCLEOTIDE SEQUENCE [LARGE SCALE GENOMIC DNA]</scope>
    <source>
        <strain evidence="2">ST1C</strain>
    </source>
</reference>
<name>A0A5J4UCV1_9EUKA</name>
<dbReference type="Gene3D" id="3.40.50.300">
    <property type="entry name" value="P-loop containing nucleotide triphosphate hydrolases"/>
    <property type="match status" value="1"/>
</dbReference>
<comment type="caution">
    <text evidence="2">The sequence shown here is derived from an EMBL/GenBank/DDBJ whole genome shotgun (WGS) entry which is preliminary data.</text>
</comment>
<dbReference type="GO" id="GO:0007018">
    <property type="term" value="P:microtubule-based movement"/>
    <property type="evidence" value="ECO:0007669"/>
    <property type="project" value="InterPro"/>
</dbReference>
<dbReference type="GO" id="GO:0030286">
    <property type="term" value="C:dynein complex"/>
    <property type="evidence" value="ECO:0007669"/>
    <property type="project" value="InterPro"/>
</dbReference>